<evidence type="ECO:0000256" key="7">
    <source>
        <dbReference type="ARBA" id="ARBA00023125"/>
    </source>
</evidence>
<dbReference type="InterPro" id="IPR001789">
    <property type="entry name" value="Sig_transdc_resp-reg_receiver"/>
</dbReference>
<feature type="modified residue" description="4-aspartylphosphate" evidence="10">
    <location>
        <position position="55"/>
    </location>
</feature>
<comment type="function">
    <text evidence="9">May play the central regulatory role in sporulation. It may be an element of the effector pathway responsible for the activation of sporulation genes in response to nutritional stress. Spo0A may act in concert with spo0H (a sigma factor) to control the expression of some genes that are critical to the sporulation process.</text>
</comment>
<dbReference type="InterPro" id="IPR009057">
    <property type="entry name" value="Homeodomain-like_sf"/>
</dbReference>
<dbReference type="CDD" id="cd17536">
    <property type="entry name" value="REC_YesN-like"/>
    <property type="match status" value="1"/>
</dbReference>
<dbReference type="AlphaFoldDB" id="A0A7M2RLJ5"/>
<dbReference type="InterPro" id="IPR041522">
    <property type="entry name" value="CdaR_GGDEF"/>
</dbReference>
<evidence type="ECO:0000256" key="1">
    <source>
        <dbReference type="ARBA" id="ARBA00004496"/>
    </source>
</evidence>
<dbReference type="SUPFAM" id="SSF46689">
    <property type="entry name" value="Homeodomain-like"/>
    <property type="match status" value="1"/>
</dbReference>
<evidence type="ECO:0000313" key="14">
    <source>
        <dbReference type="Proteomes" id="UP000593601"/>
    </source>
</evidence>
<keyword evidence="6" id="KW-0805">Transcription regulation</keyword>
<dbReference type="Pfam" id="PF00072">
    <property type="entry name" value="Response_reg"/>
    <property type="match status" value="1"/>
</dbReference>
<dbReference type="PANTHER" id="PTHR42713:SF3">
    <property type="entry name" value="TRANSCRIPTIONAL REGULATORY PROTEIN HPTR"/>
    <property type="match status" value="1"/>
</dbReference>
<keyword evidence="3" id="KW-0963">Cytoplasm</keyword>
<dbReference type="InterPro" id="IPR018062">
    <property type="entry name" value="HTH_AraC-typ_CS"/>
</dbReference>
<feature type="domain" description="HTH araC/xylS-type" evidence="11">
    <location>
        <begin position="426"/>
        <end position="525"/>
    </location>
</feature>
<dbReference type="Pfam" id="PF17853">
    <property type="entry name" value="GGDEF_2"/>
    <property type="match status" value="1"/>
</dbReference>
<keyword evidence="8" id="KW-0804">Transcription</keyword>
<dbReference type="PROSITE" id="PS50110">
    <property type="entry name" value="RESPONSE_REGULATORY"/>
    <property type="match status" value="1"/>
</dbReference>
<evidence type="ECO:0000256" key="4">
    <source>
        <dbReference type="ARBA" id="ARBA00022553"/>
    </source>
</evidence>
<dbReference type="Gene3D" id="1.10.10.60">
    <property type="entry name" value="Homeodomain-like"/>
    <property type="match status" value="2"/>
</dbReference>
<dbReference type="GO" id="GO:0003700">
    <property type="term" value="F:DNA-binding transcription factor activity"/>
    <property type="evidence" value="ECO:0007669"/>
    <property type="project" value="InterPro"/>
</dbReference>
<evidence type="ECO:0000256" key="6">
    <source>
        <dbReference type="ARBA" id="ARBA00023015"/>
    </source>
</evidence>
<evidence type="ECO:0000256" key="3">
    <source>
        <dbReference type="ARBA" id="ARBA00022490"/>
    </source>
</evidence>
<evidence type="ECO:0000256" key="8">
    <source>
        <dbReference type="ARBA" id="ARBA00023163"/>
    </source>
</evidence>
<evidence type="ECO:0000256" key="5">
    <source>
        <dbReference type="ARBA" id="ARBA00023012"/>
    </source>
</evidence>
<dbReference type="InterPro" id="IPR018060">
    <property type="entry name" value="HTH_AraC"/>
</dbReference>
<dbReference type="Pfam" id="PF12833">
    <property type="entry name" value="HTH_18"/>
    <property type="match status" value="1"/>
</dbReference>
<evidence type="ECO:0000259" key="11">
    <source>
        <dbReference type="PROSITE" id="PS01124"/>
    </source>
</evidence>
<dbReference type="PROSITE" id="PS00041">
    <property type="entry name" value="HTH_ARAC_FAMILY_1"/>
    <property type="match status" value="1"/>
</dbReference>
<reference evidence="13 14" key="1">
    <citation type="submission" date="2020-10" db="EMBL/GenBank/DDBJ databases">
        <title>Blautia liquoris sp.nov., isolated from the mud in a fermentation cellar used for the production of Chinese strong-flavoured liquor.</title>
        <authorList>
            <person name="Lu L."/>
        </authorList>
    </citation>
    <scope>NUCLEOTIDE SEQUENCE [LARGE SCALE GENOMIC DNA]</scope>
    <source>
        <strain evidence="13 14">LZLJ-3</strain>
    </source>
</reference>
<name>A0A7M2RLJ5_9FIRM</name>
<dbReference type="InterPro" id="IPR051552">
    <property type="entry name" value="HptR"/>
</dbReference>
<gene>
    <name evidence="13" type="ORF">INP51_10765</name>
</gene>
<dbReference type="PANTHER" id="PTHR42713">
    <property type="entry name" value="HISTIDINE KINASE-RELATED"/>
    <property type="match status" value="1"/>
</dbReference>
<dbReference type="GO" id="GO:0005737">
    <property type="term" value="C:cytoplasm"/>
    <property type="evidence" value="ECO:0007669"/>
    <property type="project" value="UniProtKB-SubCell"/>
</dbReference>
<proteinExistence type="predicted"/>
<dbReference type="EMBL" id="CP063304">
    <property type="protein sequence ID" value="QOV21028.1"/>
    <property type="molecule type" value="Genomic_DNA"/>
</dbReference>
<evidence type="ECO:0000256" key="2">
    <source>
        <dbReference type="ARBA" id="ARBA00018672"/>
    </source>
</evidence>
<organism evidence="13 14">
    <name type="scientific">Blautia liquoris</name>
    <dbReference type="NCBI Taxonomy" id="2779518"/>
    <lineage>
        <taxon>Bacteria</taxon>
        <taxon>Bacillati</taxon>
        <taxon>Bacillota</taxon>
        <taxon>Clostridia</taxon>
        <taxon>Lachnospirales</taxon>
        <taxon>Lachnospiraceae</taxon>
        <taxon>Blautia</taxon>
    </lineage>
</organism>
<evidence type="ECO:0000313" key="13">
    <source>
        <dbReference type="EMBL" id="QOV21028.1"/>
    </source>
</evidence>
<dbReference type="SMART" id="SM00342">
    <property type="entry name" value="HTH_ARAC"/>
    <property type="match status" value="1"/>
</dbReference>
<dbReference type="GO" id="GO:0000160">
    <property type="term" value="P:phosphorelay signal transduction system"/>
    <property type="evidence" value="ECO:0007669"/>
    <property type="project" value="UniProtKB-KW"/>
</dbReference>
<evidence type="ECO:0000256" key="9">
    <source>
        <dbReference type="ARBA" id="ARBA00024867"/>
    </source>
</evidence>
<sequence length="529" mass="60386">MYTVIVADDEEEIRRGIVRKVNWEKVGFKVIGEAENGADALELVDKLEPDLLITDIRMPFLSGIELAREIREVRPTVQIAFLSGYDDFSYAQQAIQYNIVSYMLKPISSGEIEEELKKIKADMDKKFALFTQNSQEKYEMKKSEFLLPLLLDSFQQSVETEEKLEENAISCGLLRNPKPETMEYVVLVVGMEDESGEDMTSRNSVRAVDTILKKYIRYASCYMKGRVVSVLAATKQGMKKYLHIIVEEIVESVERMMQVRCRIGVSRSMGTLVGCREGYLEAMNALSYSKPGQTSVFFIADEEQNKSLEQEDFNAITDKIDSLLRGGTKEEMQDYLYKLEHKMRAGKNSLMGLFILISQISASVYKVVYSVAGDQGIQKLQEACPINQLQELERTAENLEYMKQLCVCAKKILVEKRKKSSEVICEQAVKMIDKEYTNQDISVLSISQEMGVSPNYLSSLIKKNTGKTLVELITDRRVCRAKELLVSTSFKIGEITEKCGYKDQYYFSHCFKKNTGLSPNAFRREHEQK</sequence>
<dbReference type="GO" id="GO:0043565">
    <property type="term" value="F:sequence-specific DNA binding"/>
    <property type="evidence" value="ECO:0007669"/>
    <property type="project" value="InterPro"/>
</dbReference>
<dbReference type="SUPFAM" id="SSF52172">
    <property type="entry name" value="CheY-like"/>
    <property type="match status" value="1"/>
</dbReference>
<keyword evidence="4 10" id="KW-0597">Phosphoprotein</keyword>
<keyword evidence="7" id="KW-0238">DNA-binding</keyword>
<keyword evidence="5" id="KW-0902">Two-component regulatory system</keyword>
<dbReference type="Gene3D" id="3.40.50.2300">
    <property type="match status" value="1"/>
</dbReference>
<comment type="subcellular location">
    <subcellularLocation>
        <location evidence="1">Cytoplasm</location>
    </subcellularLocation>
</comment>
<evidence type="ECO:0000259" key="12">
    <source>
        <dbReference type="PROSITE" id="PS50110"/>
    </source>
</evidence>
<dbReference type="SMART" id="SM00448">
    <property type="entry name" value="REC"/>
    <property type="match status" value="1"/>
</dbReference>
<dbReference type="InterPro" id="IPR011006">
    <property type="entry name" value="CheY-like_superfamily"/>
</dbReference>
<dbReference type="KEGG" id="bliq:INP51_10765"/>
<feature type="domain" description="Response regulatory" evidence="12">
    <location>
        <begin position="3"/>
        <end position="120"/>
    </location>
</feature>
<evidence type="ECO:0000256" key="10">
    <source>
        <dbReference type="PROSITE-ProRule" id="PRU00169"/>
    </source>
</evidence>
<accession>A0A7M2RLJ5</accession>
<dbReference type="PROSITE" id="PS01124">
    <property type="entry name" value="HTH_ARAC_FAMILY_2"/>
    <property type="match status" value="1"/>
</dbReference>
<dbReference type="Proteomes" id="UP000593601">
    <property type="component" value="Chromosome"/>
</dbReference>
<keyword evidence="14" id="KW-1185">Reference proteome</keyword>
<protein>
    <recommendedName>
        <fullName evidence="2">Stage 0 sporulation protein A homolog</fullName>
    </recommendedName>
</protein>